<organism evidence="1 2">
    <name type="scientific">Ilyodon furcidens</name>
    <name type="common">goldbreast splitfin</name>
    <dbReference type="NCBI Taxonomy" id="33524"/>
    <lineage>
        <taxon>Eukaryota</taxon>
        <taxon>Metazoa</taxon>
        <taxon>Chordata</taxon>
        <taxon>Craniata</taxon>
        <taxon>Vertebrata</taxon>
        <taxon>Euteleostomi</taxon>
        <taxon>Actinopterygii</taxon>
        <taxon>Neopterygii</taxon>
        <taxon>Teleostei</taxon>
        <taxon>Neoteleostei</taxon>
        <taxon>Acanthomorphata</taxon>
        <taxon>Ovalentaria</taxon>
        <taxon>Atherinomorphae</taxon>
        <taxon>Cyprinodontiformes</taxon>
        <taxon>Goodeidae</taxon>
        <taxon>Ilyodon</taxon>
    </lineage>
</organism>
<dbReference type="SUPFAM" id="SSF56349">
    <property type="entry name" value="DNA breaking-rejoining enzymes"/>
    <property type="match status" value="1"/>
</dbReference>
<proteinExistence type="predicted"/>
<evidence type="ECO:0000313" key="2">
    <source>
        <dbReference type="Proteomes" id="UP001482620"/>
    </source>
</evidence>
<dbReference type="InterPro" id="IPR011010">
    <property type="entry name" value="DNA_brk_join_enz"/>
</dbReference>
<protein>
    <submittedName>
        <fullName evidence="1">Uncharacterized protein</fullName>
    </submittedName>
</protein>
<reference evidence="1 2" key="1">
    <citation type="submission" date="2021-06" db="EMBL/GenBank/DDBJ databases">
        <authorList>
            <person name="Palmer J.M."/>
        </authorList>
    </citation>
    <scope>NUCLEOTIDE SEQUENCE [LARGE SCALE GENOMIC DNA]</scope>
    <source>
        <strain evidence="2">if_2019</strain>
        <tissue evidence="1">Muscle</tissue>
    </source>
</reference>
<name>A0ABV0VL80_9TELE</name>
<evidence type="ECO:0000313" key="1">
    <source>
        <dbReference type="EMBL" id="MEQ2257483.1"/>
    </source>
</evidence>
<dbReference type="Proteomes" id="UP001482620">
    <property type="component" value="Unassembled WGS sequence"/>
</dbReference>
<comment type="caution">
    <text evidence="1">The sequence shown here is derived from an EMBL/GenBank/DDBJ whole genome shotgun (WGS) entry which is preliminary data.</text>
</comment>
<dbReference type="EMBL" id="JAHRIQ010110938">
    <property type="protein sequence ID" value="MEQ2257483.1"/>
    <property type="molecule type" value="Genomic_DNA"/>
</dbReference>
<dbReference type="PANTHER" id="PTHR34605:SF3">
    <property type="entry name" value="P CELL-TYPE AGGLUTINATION PROTEIN MAP4-LIKE-RELATED"/>
    <property type="match status" value="1"/>
</dbReference>
<sequence>MFKFVIKRHKLFPISMSLFLTPEGVPMTAIWFLNHLRLILVQCNLPSSQFSGHSFRIRAATTAASLGVSIARSKNSADGPPQPSLRMFVLTSKPCYPLNDLSVLR</sequence>
<gene>
    <name evidence="1" type="ORF">ILYODFUR_035302</name>
</gene>
<dbReference type="InterPro" id="IPR052925">
    <property type="entry name" value="Phage_Integrase-like_Recomb"/>
</dbReference>
<keyword evidence="2" id="KW-1185">Reference proteome</keyword>
<accession>A0ABV0VL80</accession>
<dbReference type="PANTHER" id="PTHR34605">
    <property type="entry name" value="PHAGE_INTEGRASE DOMAIN-CONTAINING PROTEIN"/>
    <property type="match status" value="1"/>
</dbReference>